<comment type="similarity">
    <text evidence="2">Belongs to the HIBADH-related family. NP60 subfamily.</text>
</comment>
<evidence type="ECO:0000256" key="2">
    <source>
        <dbReference type="ARBA" id="ARBA00007598"/>
    </source>
</evidence>
<evidence type="ECO:0000313" key="11">
    <source>
        <dbReference type="Proteomes" id="UP000887116"/>
    </source>
</evidence>
<dbReference type="Pfam" id="PF00855">
    <property type="entry name" value="PWWP"/>
    <property type="match status" value="1"/>
</dbReference>
<accession>A0A8X6FEA2</accession>
<name>A0A8X6FEA2_TRICU</name>
<sequence>MMAGKDFEIGDLVWAKMKNFPFWPAEIVNPPTVKGKIFPTTEGLQKKKPSMYRKAHHYVFFFGSKNYAWISDKNIVPHSDEMLNKLTKKKSGSYAKAIDEIVEASLAIAPKPKLGKKDNVENGDLDKITEIPSIKENELFKKPRVHSVRRDRPTQLKNVGEKMEKPSQKRNLPEEATDKKLSLKKCRISQPPNILSNTDNPAAVIRPLVDQSRAAPECSELPPRPSLDLSKPIIPVKEHMEPTSKKIGFIGLGMKGQRIVKNLLHSGCDVSVWNRTSEKCKQFVKAGAKHLSTPSDIVQNCDIIFCCVSGPEASKSVVFENCGILEGLEKCRFGTKGYVEMTCIDPHTSQEIAKAISERGGIYLEAPITGSLSAAEEGALLLISAGDHELFDSCLTCFFSICKNVFYLGCDVGSASKLSLIHSILINSANAALAKTMALIDRFNLSRSRFLELIRLFPISCPLYVESGQTIVDQNFLTNTALKHHHSLPLALILSRTLPLRFVSAVNELYE</sequence>
<dbReference type="FunFam" id="3.40.50.720:FF:000058">
    <property type="entry name" value="Putative oxidoreductase GLYR1 homolog"/>
    <property type="match status" value="1"/>
</dbReference>
<evidence type="ECO:0000256" key="8">
    <source>
        <dbReference type="SAM" id="MobiDB-lite"/>
    </source>
</evidence>
<proteinExistence type="inferred from homology"/>
<dbReference type="GO" id="GO:0003677">
    <property type="term" value="F:DNA binding"/>
    <property type="evidence" value="ECO:0007669"/>
    <property type="project" value="TreeGrafter"/>
</dbReference>
<dbReference type="Proteomes" id="UP000887116">
    <property type="component" value="Unassembled WGS sequence"/>
</dbReference>
<dbReference type="InterPro" id="IPR008927">
    <property type="entry name" value="6-PGluconate_DH-like_C_sf"/>
</dbReference>
<dbReference type="InterPro" id="IPR035501">
    <property type="entry name" value="GLYR1_PWWP"/>
</dbReference>
<feature type="domain" description="PWWP" evidence="9">
    <location>
        <begin position="9"/>
        <end position="81"/>
    </location>
</feature>
<organism evidence="10 11">
    <name type="scientific">Trichonephila clavata</name>
    <name type="common">Joro spider</name>
    <name type="synonym">Nephila clavata</name>
    <dbReference type="NCBI Taxonomy" id="2740835"/>
    <lineage>
        <taxon>Eukaryota</taxon>
        <taxon>Metazoa</taxon>
        <taxon>Ecdysozoa</taxon>
        <taxon>Arthropoda</taxon>
        <taxon>Chelicerata</taxon>
        <taxon>Arachnida</taxon>
        <taxon>Araneae</taxon>
        <taxon>Araneomorphae</taxon>
        <taxon>Entelegynae</taxon>
        <taxon>Araneoidea</taxon>
        <taxon>Nephilidae</taxon>
        <taxon>Trichonephila</taxon>
    </lineage>
</organism>
<evidence type="ECO:0000259" key="9">
    <source>
        <dbReference type="PROSITE" id="PS50812"/>
    </source>
</evidence>
<evidence type="ECO:0000256" key="1">
    <source>
        <dbReference type="ARBA" id="ARBA00004286"/>
    </source>
</evidence>
<evidence type="ECO:0000256" key="7">
    <source>
        <dbReference type="ARBA" id="ARBA00082969"/>
    </source>
</evidence>
<gene>
    <name evidence="10" type="primary">AGAP009949</name>
    <name evidence="10" type="ORF">TNCT_450531</name>
</gene>
<dbReference type="GO" id="GO:0000785">
    <property type="term" value="C:chromatin"/>
    <property type="evidence" value="ECO:0007669"/>
    <property type="project" value="TreeGrafter"/>
</dbReference>
<dbReference type="CDD" id="cd05836">
    <property type="entry name" value="PWWP_GLYR1"/>
    <property type="match status" value="1"/>
</dbReference>
<dbReference type="InterPro" id="IPR036291">
    <property type="entry name" value="NAD(P)-bd_dom_sf"/>
</dbReference>
<dbReference type="Pfam" id="PF03446">
    <property type="entry name" value="NAD_binding_2"/>
    <property type="match status" value="1"/>
</dbReference>
<evidence type="ECO:0000256" key="4">
    <source>
        <dbReference type="ARBA" id="ARBA00030287"/>
    </source>
</evidence>
<dbReference type="EMBL" id="BMAO01002047">
    <property type="protein sequence ID" value="GFQ77873.1"/>
    <property type="molecule type" value="Genomic_DNA"/>
</dbReference>
<keyword evidence="3" id="KW-0158">Chromosome</keyword>
<evidence type="ECO:0000313" key="10">
    <source>
        <dbReference type="EMBL" id="GFQ77873.1"/>
    </source>
</evidence>
<comment type="caution">
    <text evidence="10">The sequence shown here is derived from an EMBL/GenBank/DDBJ whole genome shotgun (WGS) entry which is preliminary data.</text>
</comment>
<dbReference type="Gene3D" id="2.30.30.140">
    <property type="match status" value="1"/>
</dbReference>
<comment type="subcellular location">
    <subcellularLocation>
        <location evidence="1">Chromosome</location>
    </subcellularLocation>
</comment>
<dbReference type="GO" id="GO:0050661">
    <property type="term" value="F:NADP binding"/>
    <property type="evidence" value="ECO:0007669"/>
    <property type="project" value="InterPro"/>
</dbReference>
<dbReference type="PROSITE" id="PS50812">
    <property type="entry name" value="PWWP"/>
    <property type="match status" value="1"/>
</dbReference>
<dbReference type="GO" id="GO:0140673">
    <property type="term" value="P:transcription elongation-coupled chromatin remodeling"/>
    <property type="evidence" value="ECO:0007669"/>
    <property type="project" value="TreeGrafter"/>
</dbReference>
<dbReference type="AlphaFoldDB" id="A0A8X6FEA2"/>
<dbReference type="SUPFAM" id="SSF51735">
    <property type="entry name" value="NAD(P)-binding Rossmann-fold domains"/>
    <property type="match status" value="1"/>
</dbReference>
<dbReference type="PANTHER" id="PTHR43580">
    <property type="entry name" value="OXIDOREDUCTASE GLYR1-RELATED"/>
    <property type="match status" value="1"/>
</dbReference>
<dbReference type="InterPro" id="IPR051265">
    <property type="entry name" value="HIBADH-related_NP60_sf"/>
</dbReference>
<evidence type="ECO:0000256" key="3">
    <source>
        <dbReference type="ARBA" id="ARBA00022454"/>
    </source>
</evidence>
<dbReference type="SUPFAM" id="SSF63748">
    <property type="entry name" value="Tudor/PWWP/MBT"/>
    <property type="match status" value="1"/>
</dbReference>
<dbReference type="PANTHER" id="PTHR43580:SF2">
    <property type="entry name" value="CYTOKINE-LIKE NUCLEAR FACTOR N-PAC"/>
    <property type="match status" value="1"/>
</dbReference>
<dbReference type="OrthoDB" id="6493824at2759"/>
<dbReference type="InterPro" id="IPR000313">
    <property type="entry name" value="PWWP_dom"/>
</dbReference>
<dbReference type="SMART" id="SM00293">
    <property type="entry name" value="PWWP"/>
    <property type="match status" value="1"/>
</dbReference>
<feature type="region of interest" description="Disordered" evidence="8">
    <location>
        <begin position="157"/>
        <end position="179"/>
    </location>
</feature>
<evidence type="ECO:0000256" key="5">
    <source>
        <dbReference type="ARBA" id="ARBA00034140"/>
    </source>
</evidence>
<keyword evidence="11" id="KW-1185">Reference proteome</keyword>
<evidence type="ECO:0000256" key="6">
    <source>
        <dbReference type="ARBA" id="ARBA00078412"/>
    </source>
</evidence>
<dbReference type="InterPro" id="IPR006115">
    <property type="entry name" value="6PGDH_NADP-bd"/>
</dbReference>
<reference evidence="10" key="1">
    <citation type="submission" date="2020-07" db="EMBL/GenBank/DDBJ databases">
        <title>Multicomponent nature underlies the extraordinary mechanical properties of spider dragline silk.</title>
        <authorList>
            <person name="Kono N."/>
            <person name="Nakamura H."/>
            <person name="Mori M."/>
            <person name="Yoshida Y."/>
            <person name="Ohtoshi R."/>
            <person name="Malay A.D."/>
            <person name="Moran D.A.P."/>
            <person name="Tomita M."/>
            <person name="Numata K."/>
            <person name="Arakawa K."/>
        </authorList>
    </citation>
    <scope>NUCLEOTIDE SEQUENCE</scope>
</reference>
<dbReference type="Gene3D" id="3.40.50.720">
    <property type="entry name" value="NAD(P)-binding Rossmann-like Domain"/>
    <property type="match status" value="1"/>
</dbReference>
<protein>
    <recommendedName>
        <fullName evidence="5">Cytokine-like nuclear factor N-PAC</fullName>
    </recommendedName>
    <alternativeName>
        <fullName evidence="4">Glyoxylate reductase 1 homolog</fullName>
    </alternativeName>
    <alternativeName>
        <fullName evidence="7">Nuclear protein NP60 homolog</fullName>
    </alternativeName>
    <alternativeName>
        <fullName evidence="6">Putative oxidoreductase GLYR1 homolog</fullName>
    </alternativeName>
</protein>
<dbReference type="GO" id="GO:0031491">
    <property type="term" value="F:nucleosome binding"/>
    <property type="evidence" value="ECO:0007669"/>
    <property type="project" value="TreeGrafter"/>
</dbReference>
<dbReference type="SUPFAM" id="SSF48179">
    <property type="entry name" value="6-phosphogluconate dehydrogenase C-terminal domain-like"/>
    <property type="match status" value="1"/>
</dbReference>